<feature type="region of interest" description="Disordered" evidence="1">
    <location>
        <begin position="728"/>
        <end position="769"/>
    </location>
</feature>
<gene>
    <name evidence="2" type="ORF">FNF29_01803</name>
</gene>
<dbReference type="Proteomes" id="UP000323011">
    <property type="component" value="Unassembled WGS sequence"/>
</dbReference>
<feature type="region of interest" description="Disordered" evidence="1">
    <location>
        <begin position="327"/>
        <end position="368"/>
    </location>
</feature>
<feature type="compositionally biased region" description="Basic and acidic residues" evidence="1">
    <location>
        <begin position="584"/>
        <end position="596"/>
    </location>
</feature>
<evidence type="ECO:0000313" key="2">
    <source>
        <dbReference type="EMBL" id="KAA0155428.1"/>
    </source>
</evidence>
<feature type="compositionally biased region" description="Low complexity" evidence="1">
    <location>
        <begin position="852"/>
        <end position="872"/>
    </location>
</feature>
<feature type="region of interest" description="Disordered" evidence="1">
    <location>
        <begin position="580"/>
        <end position="599"/>
    </location>
</feature>
<sequence length="883" mass="89392">MSQPVSGPPGPVRWRRADAEAAFCTAPVGLLEQAAAIVVDDVEPAEMTALLGAMARLTQSCSSASQPGGATEVACDVLMLETDLETRAPVGERLHVALAREAKGVRVAAVSAGPVPGAQVRLRLAQTLGWDAARATEPLHALVAKSSLERRRFGGRSSDIRSSVLDPRISVSMDDPASCCAALASWAKMHESKRSAMPKPAARTSGSSLSRALADDGLLGQVLLAESKTVLNAARRVVHAARESPESCSELLRAAVGAALTVARRAPALASCSGLWVIPRSKRSGSAASSAADGLAQGSLAAFVDDATPAVFRRVLVPLWLDKFPDKDARRRGTGGDDDSDASSQAGSENDRSLPSLPAAARHAATESASAAARMAELARAESAFSPSVPPHAGWCEDAAPLVAVLRLSRGSSGAASTSNYPLAAPGSSRVARSKLSSSRAGRAVAEGDDEGVWGGKSGSAVSLLAPSQAPPDRDVMAGASGGGDVTARPSSALAAMSDVSSIDGETSPRHLTGSARLPAVVGAPSAHAGGLPDVAHGTFPAAGGELSPRRAGHSSTASVGAGGSARPRVPALSSVPLAAGTEASEHSHRDRRLTDAAESTGGASAPVYVVEAVVTPAIARVLARLAGALPRLPWLLGSALSFAGARFRGVLVFENRSGRIWPAEHWRAVLGGRSRPEVERALDMSERGGLYCAASSLTLGDGVRLEEVPSPVEVEFTVRRNPVFAFKRLQQDGSRDDERPAGTASGSGAGDAAGAGEAAGSGSASPSSGRMTIALAVAGRAKGGASSRDSTTGSVASNAGDGTPAAGSSSRFRRRKRRKPKQVDEFLAFRVTLIGGAPITPDAAIAAMPGGALAAASGDSSPLASSVSPMARAADAGSGLGR</sequence>
<feature type="compositionally biased region" description="Basic and acidic residues" evidence="1">
    <location>
        <begin position="730"/>
        <end position="741"/>
    </location>
</feature>
<feature type="compositionally biased region" description="Low complexity" evidence="1">
    <location>
        <begin position="428"/>
        <end position="440"/>
    </location>
</feature>
<feature type="region of interest" description="Disordered" evidence="1">
    <location>
        <begin position="532"/>
        <end position="570"/>
    </location>
</feature>
<feature type="region of interest" description="Disordered" evidence="1">
    <location>
        <begin position="852"/>
        <end position="883"/>
    </location>
</feature>
<feature type="compositionally biased region" description="Gly residues" evidence="1">
    <location>
        <begin position="746"/>
        <end position="760"/>
    </location>
</feature>
<comment type="caution">
    <text evidence="2">The sequence shown here is derived from an EMBL/GenBank/DDBJ whole genome shotgun (WGS) entry which is preliminary data.</text>
</comment>
<evidence type="ECO:0000256" key="1">
    <source>
        <dbReference type="SAM" id="MobiDB-lite"/>
    </source>
</evidence>
<accession>A0A5A8CRU0</accession>
<dbReference type="AlphaFoldDB" id="A0A5A8CRU0"/>
<feature type="region of interest" description="Disordered" evidence="1">
    <location>
        <begin position="465"/>
        <end position="489"/>
    </location>
</feature>
<feature type="compositionally biased region" description="Polar residues" evidence="1">
    <location>
        <begin position="788"/>
        <end position="798"/>
    </location>
</feature>
<feature type="compositionally biased region" description="Basic residues" evidence="1">
    <location>
        <begin position="812"/>
        <end position="821"/>
    </location>
</feature>
<organism evidence="2 3">
    <name type="scientific">Cafeteria roenbergensis</name>
    <name type="common">Marine flagellate</name>
    <dbReference type="NCBI Taxonomy" id="33653"/>
    <lineage>
        <taxon>Eukaryota</taxon>
        <taxon>Sar</taxon>
        <taxon>Stramenopiles</taxon>
        <taxon>Bigyra</taxon>
        <taxon>Opalozoa</taxon>
        <taxon>Bicosoecida</taxon>
        <taxon>Cafeteriaceae</taxon>
        <taxon>Cafeteria</taxon>
    </lineage>
</organism>
<evidence type="ECO:0000313" key="3">
    <source>
        <dbReference type="Proteomes" id="UP000323011"/>
    </source>
</evidence>
<dbReference type="EMBL" id="VLTN01000007">
    <property type="protein sequence ID" value="KAA0155428.1"/>
    <property type="molecule type" value="Genomic_DNA"/>
</dbReference>
<name>A0A5A8CRU0_CAFRO</name>
<reference evidence="2 3" key="1">
    <citation type="submission" date="2019-07" db="EMBL/GenBank/DDBJ databases">
        <title>Genomes of Cafeteria roenbergensis.</title>
        <authorList>
            <person name="Fischer M.G."/>
            <person name="Hackl T."/>
            <person name="Roman M."/>
        </authorList>
    </citation>
    <scope>NUCLEOTIDE SEQUENCE [LARGE SCALE GENOMIC DNA]</scope>
    <source>
        <strain evidence="2 3">BVI</strain>
    </source>
</reference>
<feature type="region of interest" description="Disordered" evidence="1">
    <location>
        <begin position="413"/>
        <end position="452"/>
    </location>
</feature>
<feature type="region of interest" description="Disordered" evidence="1">
    <location>
        <begin position="783"/>
        <end position="822"/>
    </location>
</feature>
<proteinExistence type="predicted"/>
<keyword evidence="3" id="KW-1185">Reference proteome</keyword>
<feature type="compositionally biased region" description="Low complexity" evidence="1">
    <location>
        <begin position="359"/>
        <end position="368"/>
    </location>
</feature>
<protein>
    <submittedName>
        <fullName evidence="2">Uncharacterized protein</fullName>
    </submittedName>
</protein>